<dbReference type="Gene3D" id="3.30.429.10">
    <property type="entry name" value="Macrophage Migration Inhibitory Factor"/>
    <property type="match status" value="1"/>
</dbReference>
<dbReference type="PANTHER" id="PTHR11954">
    <property type="entry name" value="D-DOPACHROME DECARBOXYLASE"/>
    <property type="match status" value="1"/>
</dbReference>
<keyword evidence="3" id="KW-1185">Reference proteome</keyword>
<dbReference type="GO" id="GO:0050178">
    <property type="term" value="F:phenylpyruvate tautomerase activity"/>
    <property type="evidence" value="ECO:0007669"/>
    <property type="project" value="TreeGrafter"/>
</dbReference>
<sequence>MPVIKVQTNHKKVSEKFEVRLALHMAKVMKRPESQIFVTVDTNSRMTRGQLTDPLAILDVTTSTVLTPLLTEEYTVSICEFFKQELLLDADAVLINYRSLSPELIGYDGHILTENRPFITRDRALFILGLLAIAFSAFILQFLKYI</sequence>
<evidence type="ECO:0000256" key="1">
    <source>
        <dbReference type="ARBA" id="ARBA00005851"/>
    </source>
</evidence>
<dbReference type="PANTHER" id="PTHR11954:SF17">
    <property type="entry name" value="MIF-LIKE PROTEIN MIF-3"/>
    <property type="match status" value="1"/>
</dbReference>
<dbReference type="Pfam" id="PF01187">
    <property type="entry name" value="MIF"/>
    <property type="match status" value="1"/>
</dbReference>
<keyword evidence="2" id="KW-1133">Transmembrane helix</keyword>
<evidence type="ECO:0000313" key="3">
    <source>
        <dbReference type="Proteomes" id="UP000095282"/>
    </source>
</evidence>
<protein>
    <submittedName>
        <fullName evidence="4">MPN domain-containing protein</fullName>
    </submittedName>
</protein>
<keyword evidence="2" id="KW-0472">Membrane</keyword>
<reference evidence="4" key="1">
    <citation type="submission" date="2016-11" db="UniProtKB">
        <authorList>
            <consortium name="WormBaseParasite"/>
        </authorList>
    </citation>
    <scope>IDENTIFICATION</scope>
</reference>
<comment type="similarity">
    <text evidence="1">Belongs to the MIF family.</text>
</comment>
<proteinExistence type="inferred from homology"/>
<accession>A0A1I7ULY5</accession>
<dbReference type="InterPro" id="IPR014347">
    <property type="entry name" value="Tautomerase/MIF_sf"/>
</dbReference>
<evidence type="ECO:0000313" key="4">
    <source>
        <dbReference type="WBParaSite" id="Csp11.Scaffold630.g17289.t1"/>
    </source>
</evidence>
<dbReference type="SUPFAM" id="SSF55331">
    <property type="entry name" value="Tautomerase/MIF"/>
    <property type="match status" value="1"/>
</dbReference>
<dbReference type="STRING" id="1561998.A0A1I7ULY5"/>
<dbReference type="GO" id="GO:0005615">
    <property type="term" value="C:extracellular space"/>
    <property type="evidence" value="ECO:0007669"/>
    <property type="project" value="TreeGrafter"/>
</dbReference>
<dbReference type="AlphaFoldDB" id="A0A1I7ULY5"/>
<organism evidence="3 4">
    <name type="scientific">Caenorhabditis tropicalis</name>
    <dbReference type="NCBI Taxonomy" id="1561998"/>
    <lineage>
        <taxon>Eukaryota</taxon>
        <taxon>Metazoa</taxon>
        <taxon>Ecdysozoa</taxon>
        <taxon>Nematoda</taxon>
        <taxon>Chromadorea</taxon>
        <taxon>Rhabditida</taxon>
        <taxon>Rhabditina</taxon>
        <taxon>Rhabditomorpha</taxon>
        <taxon>Rhabditoidea</taxon>
        <taxon>Rhabditidae</taxon>
        <taxon>Peloderinae</taxon>
        <taxon>Caenorhabditis</taxon>
    </lineage>
</organism>
<evidence type="ECO:0000256" key="2">
    <source>
        <dbReference type="SAM" id="Phobius"/>
    </source>
</evidence>
<dbReference type="GO" id="GO:0005125">
    <property type="term" value="F:cytokine activity"/>
    <property type="evidence" value="ECO:0007669"/>
    <property type="project" value="TreeGrafter"/>
</dbReference>
<dbReference type="Proteomes" id="UP000095282">
    <property type="component" value="Unplaced"/>
</dbReference>
<keyword evidence="2" id="KW-0812">Transmembrane</keyword>
<dbReference type="WBParaSite" id="Csp11.Scaffold630.g17289.t1">
    <property type="protein sequence ID" value="Csp11.Scaffold630.g17289.t1"/>
    <property type="gene ID" value="Csp11.Scaffold630.g17289"/>
</dbReference>
<name>A0A1I7ULY5_9PELO</name>
<dbReference type="InterPro" id="IPR001398">
    <property type="entry name" value="Macrophage_inhib_fac"/>
</dbReference>
<dbReference type="eggNOG" id="KOG1759">
    <property type="taxonomic scope" value="Eukaryota"/>
</dbReference>
<feature type="transmembrane region" description="Helical" evidence="2">
    <location>
        <begin position="124"/>
        <end position="143"/>
    </location>
</feature>